<dbReference type="InterPro" id="IPR004477">
    <property type="entry name" value="ComEC_N"/>
</dbReference>
<dbReference type="EMBL" id="JAXLPB010000002">
    <property type="protein sequence ID" value="MDY8108751.1"/>
    <property type="molecule type" value="Genomic_DNA"/>
</dbReference>
<name>A0ABU5I044_9HYPH</name>
<feature type="transmembrane region" description="Helical" evidence="7">
    <location>
        <begin position="456"/>
        <end position="479"/>
    </location>
</feature>
<keyword evidence="4 7" id="KW-1133">Transmembrane helix</keyword>
<comment type="caution">
    <text evidence="10">The sequence shown here is derived from an EMBL/GenBank/DDBJ whole genome shotgun (WGS) entry which is preliminary data.</text>
</comment>
<evidence type="ECO:0000256" key="6">
    <source>
        <dbReference type="SAM" id="MobiDB-lite"/>
    </source>
</evidence>
<feature type="transmembrane region" description="Helical" evidence="7">
    <location>
        <begin position="499"/>
        <end position="521"/>
    </location>
</feature>
<keyword evidence="2" id="KW-1003">Cell membrane</keyword>
<dbReference type="Pfam" id="PF03772">
    <property type="entry name" value="Competence"/>
    <property type="match status" value="1"/>
</dbReference>
<evidence type="ECO:0000256" key="4">
    <source>
        <dbReference type="ARBA" id="ARBA00022989"/>
    </source>
</evidence>
<dbReference type="PANTHER" id="PTHR30619">
    <property type="entry name" value="DNA INTERNALIZATION/COMPETENCE PROTEIN COMEC/REC2"/>
    <property type="match status" value="1"/>
</dbReference>
<dbReference type="NCBIfam" id="TIGR00360">
    <property type="entry name" value="ComEC_N-term"/>
    <property type="match status" value="1"/>
</dbReference>
<feature type="transmembrane region" description="Helical" evidence="7">
    <location>
        <begin position="350"/>
        <end position="368"/>
    </location>
</feature>
<evidence type="ECO:0000256" key="5">
    <source>
        <dbReference type="ARBA" id="ARBA00023136"/>
    </source>
</evidence>
<feature type="transmembrane region" description="Helical" evidence="7">
    <location>
        <begin position="309"/>
        <end position="330"/>
    </location>
</feature>
<feature type="transmembrane region" description="Helical" evidence="7">
    <location>
        <begin position="87"/>
        <end position="105"/>
    </location>
</feature>
<accession>A0ABU5I044</accession>
<organism evidence="10 11">
    <name type="scientific">Fulvimarina uroteuthidis</name>
    <dbReference type="NCBI Taxonomy" id="3098149"/>
    <lineage>
        <taxon>Bacteria</taxon>
        <taxon>Pseudomonadati</taxon>
        <taxon>Pseudomonadota</taxon>
        <taxon>Alphaproteobacteria</taxon>
        <taxon>Hyphomicrobiales</taxon>
        <taxon>Aurantimonadaceae</taxon>
        <taxon>Fulvimarina</taxon>
    </lineage>
</organism>
<evidence type="ECO:0000259" key="9">
    <source>
        <dbReference type="Pfam" id="PF13567"/>
    </source>
</evidence>
<reference evidence="10 11" key="1">
    <citation type="submission" date="2023-12" db="EMBL/GenBank/DDBJ databases">
        <title>Description of Novel Strain Fulvimarina sp. 2208YS6-2-32 isolated from Uroteuthis (Photololigo) edulis.</title>
        <authorList>
            <person name="Park J.-S."/>
        </authorList>
    </citation>
    <scope>NUCLEOTIDE SEQUENCE [LARGE SCALE GENOMIC DNA]</scope>
    <source>
        <strain evidence="10 11">2208YS6-2-32</strain>
    </source>
</reference>
<feature type="domain" description="ComEC/Rec2-related protein" evidence="8">
    <location>
        <begin position="288"/>
        <end position="574"/>
    </location>
</feature>
<feature type="transmembrane region" description="Helical" evidence="7">
    <location>
        <begin position="375"/>
        <end position="393"/>
    </location>
</feature>
<feature type="compositionally biased region" description="Low complexity" evidence="6">
    <location>
        <begin position="771"/>
        <end position="780"/>
    </location>
</feature>
<dbReference type="Proteomes" id="UP001294412">
    <property type="component" value="Unassembled WGS sequence"/>
</dbReference>
<feature type="domain" description="DUF4131" evidence="9">
    <location>
        <begin position="87"/>
        <end position="221"/>
    </location>
</feature>
<dbReference type="PANTHER" id="PTHR30619:SF1">
    <property type="entry name" value="RECOMBINATION PROTEIN 2"/>
    <property type="match status" value="1"/>
</dbReference>
<keyword evidence="5 7" id="KW-0472">Membrane</keyword>
<dbReference type="Pfam" id="PF13567">
    <property type="entry name" value="DUF4131"/>
    <property type="match status" value="1"/>
</dbReference>
<protein>
    <submittedName>
        <fullName evidence="10">ComEC/Rec2 family competence protein</fullName>
    </submittedName>
</protein>
<evidence type="ECO:0000256" key="3">
    <source>
        <dbReference type="ARBA" id="ARBA00022692"/>
    </source>
</evidence>
<evidence type="ECO:0000256" key="1">
    <source>
        <dbReference type="ARBA" id="ARBA00004651"/>
    </source>
</evidence>
<feature type="transmembrane region" description="Helical" evidence="7">
    <location>
        <begin position="413"/>
        <end position="435"/>
    </location>
</feature>
<evidence type="ECO:0000256" key="7">
    <source>
        <dbReference type="SAM" id="Phobius"/>
    </source>
</evidence>
<evidence type="ECO:0000313" key="11">
    <source>
        <dbReference type="Proteomes" id="UP001294412"/>
    </source>
</evidence>
<proteinExistence type="predicted"/>
<feature type="region of interest" description="Disordered" evidence="6">
    <location>
        <begin position="758"/>
        <end position="846"/>
    </location>
</feature>
<sequence>MRDPQTLPETGRSAGPIRFVRDRMGGAAAFLARFARRPPVVGFSGIGTWLAAEWRTERAYRTDFHMVAIAMAAGATAVHGLGASRGVLALTALLLGLLMAIRHLSGRMGGTAAMRVLAGLLAGMALSHAEIWRTGTTVFSGEATVFVVGRIASHEIDEKGRSRYLVDIEKTLRPALSRPPQRARIVVRAGHAIMAPGDRYEGLVRLRPPAGPAFPGAYDFAFAPYFDGLGAYGFALGSPRPNTGQDMAEARQGLIDRARTGIAGLRGAMTDRIRTMIPGQPGAVAAALVTGQREGIDEATTEALRATGLAHILAISGLHVALVAGFAMMSIRRGLALFGPLALVWPIKKWAAVGAILVASFYFVVSGSSVATERAYLMLLVMLLAVLADRPAITMRNVSIAAIVILALSPHAVLTASFQMSFAATIGLVGVFGAYTRHKHMRWRTRGRTEPPSGGIARSVLIYIAGTAATALIAGLATAPYSIYHFQRFAPFGLVANVAVMPLFALLIMPMALIGVVLMPFGLDSPALAVMGFGLDVLIGVAVRLSQWLPDQPTGIVSPLALIAMTLALLVFCVPVGRLRWGAVPIAGLGFAFAAIPLERPDVLIFEDGKTFAVLEDGDILYSAKRPNGFVADQWDRAFLAGGVERGSLQGLDDCASQLCRFSTGSGIEIAYTTDYRLLGQACDAADIAIVARAARQTRCRSGAHLVTFRTLRRTGSLAIRRDRASGDILIERSIPEDPAPWNRHRLAAWPEYWKNPAPRDPPLAPRPDAPDAGAHAAPPIRDASSGGKGPVPTLPAAATTSSVAQRSDALDANPPLAPSGTPDRDRSTSSTGPAAAETGGRSIPQ</sequence>
<keyword evidence="3 7" id="KW-0812">Transmembrane</keyword>
<keyword evidence="11" id="KW-1185">Reference proteome</keyword>
<feature type="transmembrane region" description="Helical" evidence="7">
    <location>
        <begin position="555"/>
        <end position="574"/>
    </location>
</feature>
<dbReference type="RefSeq" id="WP_322186224.1">
    <property type="nucleotide sequence ID" value="NZ_JAXLPB010000002.1"/>
</dbReference>
<evidence type="ECO:0000259" key="8">
    <source>
        <dbReference type="Pfam" id="PF03772"/>
    </source>
</evidence>
<dbReference type="InterPro" id="IPR052159">
    <property type="entry name" value="Competence_DNA_uptake"/>
</dbReference>
<feature type="transmembrane region" description="Helical" evidence="7">
    <location>
        <begin position="64"/>
        <end position="81"/>
    </location>
</feature>
<dbReference type="InterPro" id="IPR025405">
    <property type="entry name" value="DUF4131"/>
</dbReference>
<evidence type="ECO:0000313" key="10">
    <source>
        <dbReference type="EMBL" id="MDY8108751.1"/>
    </source>
</evidence>
<gene>
    <name evidence="10" type="ORF">U0C82_06275</name>
</gene>
<feature type="compositionally biased region" description="Pro residues" evidence="6">
    <location>
        <begin position="759"/>
        <end position="768"/>
    </location>
</feature>
<feature type="transmembrane region" description="Helical" evidence="7">
    <location>
        <begin position="528"/>
        <end position="549"/>
    </location>
</feature>
<comment type="subcellular location">
    <subcellularLocation>
        <location evidence="1">Cell membrane</location>
        <topology evidence="1">Multi-pass membrane protein</topology>
    </subcellularLocation>
</comment>
<evidence type="ECO:0000256" key="2">
    <source>
        <dbReference type="ARBA" id="ARBA00022475"/>
    </source>
</evidence>
<feature type="transmembrane region" description="Helical" evidence="7">
    <location>
        <begin position="581"/>
        <end position="598"/>
    </location>
</feature>